<evidence type="ECO:0008006" key="4">
    <source>
        <dbReference type="Google" id="ProtNLM"/>
    </source>
</evidence>
<dbReference type="PANTHER" id="PTHR33116">
    <property type="entry name" value="REVERSE TRANSCRIPTASE ZINC-BINDING DOMAIN-CONTAINING PROTEIN-RELATED-RELATED"/>
    <property type="match status" value="1"/>
</dbReference>
<dbReference type="CDD" id="cd06222">
    <property type="entry name" value="RNase_H_like"/>
    <property type="match status" value="1"/>
</dbReference>
<dbReference type="InterPro" id="IPR026960">
    <property type="entry name" value="RVT-Znf"/>
</dbReference>
<dbReference type="EMBL" id="JACGWN010000003">
    <property type="protein sequence ID" value="KAL0457102.1"/>
    <property type="molecule type" value="Genomic_DNA"/>
</dbReference>
<evidence type="ECO:0000259" key="2">
    <source>
        <dbReference type="Pfam" id="PF13966"/>
    </source>
</evidence>
<dbReference type="PANTHER" id="PTHR33116:SF82">
    <property type="entry name" value="RNASE H FAMILY PROTEIN"/>
    <property type="match status" value="1"/>
</dbReference>
<gene>
    <name evidence="3" type="ORF">Slati_1049400</name>
</gene>
<reference evidence="3" key="2">
    <citation type="journal article" date="2024" name="Plant">
        <title>Genomic evolution and insights into agronomic trait innovations of Sesamum species.</title>
        <authorList>
            <person name="Miao H."/>
            <person name="Wang L."/>
            <person name="Qu L."/>
            <person name="Liu H."/>
            <person name="Sun Y."/>
            <person name="Le M."/>
            <person name="Wang Q."/>
            <person name="Wei S."/>
            <person name="Zheng Y."/>
            <person name="Lin W."/>
            <person name="Duan Y."/>
            <person name="Cao H."/>
            <person name="Xiong S."/>
            <person name="Wang X."/>
            <person name="Wei L."/>
            <person name="Li C."/>
            <person name="Ma Q."/>
            <person name="Ju M."/>
            <person name="Zhao R."/>
            <person name="Li G."/>
            <person name="Mu C."/>
            <person name="Tian Q."/>
            <person name="Mei H."/>
            <person name="Zhang T."/>
            <person name="Gao T."/>
            <person name="Zhang H."/>
        </authorList>
    </citation>
    <scope>NUCLEOTIDE SEQUENCE</scope>
    <source>
        <strain evidence="3">KEN1</strain>
    </source>
</reference>
<sequence length="478" mass="54919">MGSKIGGWEKKFLSYGNRLLLIKSVLLSMPIHLLSVTKPPKGVLDRIERMLNKFFWGSSGMTKQIHWSSWSRIGCPVAEGGLGVRQLTDTVSAFTHKLWWHFRTSSSLWSEFLNKKYCKRSCPSSSKSLSTSSPLWRRLKNAQNAAENNIYWSLGCGALCFWHDNWLGESSLANIVQPSFISHERVSYYWKDGAWDLDKLKRVLPPLVAMKIADIPFDEEEVDRPWWKGQSDGAFSVKSAWNLVRMPGIRRPLLNELWHPTVMPSMSIFAWRLLNNFIPVDARLKEKGMVIVSKCCCCENIETIEHLFLNSSSVKERGDLLVAKKIGFNFHSPSPALPILYRWLPPPNGFWKLNSDRASKGDQTNTFAELYGVSRGLHFAWELGCHNVWVELDATAIIRIILTEKGNWRLQSLLTSIRMFKRKMHIHFTHVYREANQPMDFLANCACTHMNSAIFTEAHGHLASLIKLDILFPNFRFF</sequence>
<dbReference type="GO" id="GO:0003676">
    <property type="term" value="F:nucleic acid binding"/>
    <property type="evidence" value="ECO:0007669"/>
    <property type="project" value="InterPro"/>
</dbReference>
<evidence type="ECO:0000313" key="3">
    <source>
        <dbReference type="EMBL" id="KAL0457102.1"/>
    </source>
</evidence>
<organism evidence="3">
    <name type="scientific">Sesamum latifolium</name>
    <dbReference type="NCBI Taxonomy" id="2727402"/>
    <lineage>
        <taxon>Eukaryota</taxon>
        <taxon>Viridiplantae</taxon>
        <taxon>Streptophyta</taxon>
        <taxon>Embryophyta</taxon>
        <taxon>Tracheophyta</taxon>
        <taxon>Spermatophyta</taxon>
        <taxon>Magnoliopsida</taxon>
        <taxon>eudicotyledons</taxon>
        <taxon>Gunneridae</taxon>
        <taxon>Pentapetalae</taxon>
        <taxon>asterids</taxon>
        <taxon>lamiids</taxon>
        <taxon>Lamiales</taxon>
        <taxon>Pedaliaceae</taxon>
        <taxon>Sesamum</taxon>
    </lineage>
</organism>
<dbReference type="InterPro" id="IPR044730">
    <property type="entry name" value="RNase_H-like_dom_plant"/>
</dbReference>
<dbReference type="AlphaFoldDB" id="A0AAW2XST9"/>
<dbReference type="Pfam" id="PF13456">
    <property type="entry name" value="RVT_3"/>
    <property type="match status" value="1"/>
</dbReference>
<proteinExistence type="predicted"/>
<accession>A0AAW2XST9</accession>
<comment type="caution">
    <text evidence="3">The sequence shown here is derived from an EMBL/GenBank/DDBJ whole genome shotgun (WGS) entry which is preliminary data.</text>
</comment>
<evidence type="ECO:0000259" key="1">
    <source>
        <dbReference type="Pfam" id="PF13456"/>
    </source>
</evidence>
<reference evidence="3" key="1">
    <citation type="submission" date="2020-06" db="EMBL/GenBank/DDBJ databases">
        <authorList>
            <person name="Li T."/>
            <person name="Hu X."/>
            <person name="Zhang T."/>
            <person name="Song X."/>
            <person name="Zhang H."/>
            <person name="Dai N."/>
            <person name="Sheng W."/>
            <person name="Hou X."/>
            <person name="Wei L."/>
        </authorList>
    </citation>
    <scope>NUCLEOTIDE SEQUENCE</scope>
    <source>
        <strain evidence="3">KEN1</strain>
        <tissue evidence="3">Leaf</tissue>
    </source>
</reference>
<name>A0AAW2XST9_9LAMI</name>
<dbReference type="InterPro" id="IPR002156">
    <property type="entry name" value="RNaseH_domain"/>
</dbReference>
<dbReference type="Gene3D" id="3.30.420.10">
    <property type="entry name" value="Ribonuclease H-like superfamily/Ribonuclease H"/>
    <property type="match status" value="1"/>
</dbReference>
<protein>
    <recommendedName>
        <fullName evidence="4">RNase H type-1 domain-containing protein</fullName>
    </recommendedName>
</protein>
<feature type="domain" description="Reverse transcriptase zinc-binding" evidence="2">
    <location>
        <begin position="235"/>
        <end position="314"/>
    </location>
</feature>
<dbReference type="SUPFAM" id="SSF53098">
    <property type="entry name" value="Ribonuclease H-like"/>
    <property type="match status" value="1"/>
</dbReference>
<feature type="domain" description="RNase H type-1" evidence="1">
    <location>
        <begin position="347"/>
        <end position="445"/>
    </location>
</feature>
<dbReference type="InterPro" id="IPR012337">
    <property type="entry name" value="RNaseH-like_sf"/>
</dbReference>
<dbReference type="GO" id="GO:0004523">
    <property type="term" value="F:RNA-DNA hybrid ribonuclease activity"/>
    <property type="evidence" value="ECO:0007669"/>
    <property type="project" value="InterPro"/>
</dbReference>
<dbReference type="InterPro" id="IPR036397">
    <property type="entry name" value="RNaseH_sf"/>
</dbReference>
<dbReference type="Pfam" id="PF13966">
    <property type="entry name" value="zf-RVT"/>
    <property type="match status" value="1"/>
</dbReference>